<evidence type="ECO:0000313" key="1">
    <source>
        <dbReference type="EMBL" id="OGZ33087.1"/>
    </source>
</evidence>
<reference evidence="1 2" key="1">
    <citation type="journal article" date="2016" name="Nat. Commun.">
        <title>Thousands of microbial genomes shed light on interconnected biogeochemical processes in an aquifer system.</title>
        <authorList>
            <person name="Anantharaman K."/>
            <person name="Brown C.T."/>
            <person name="Hug L.A."/>
            <person name="Sharon I."/>
            <person name="Castelle C.J."/>
            <person name="Probst A.J."/>
            <person name="Thomas B.C."/>
            <person name="Singh A."/>
            <person name="Wilkins M.J."/>
            <person name="Karaoz U."/>
            <person name="Brodie E.L."/>
            <person name="Williams K.H."/>
            <person name="Hubbard S.S."/>
            <person name="Banfield J.F."/>
        </authorList>
    </citation>
    <scope>NUCLEOTIDE SEQUENCE [LARGE SCALE GENOMIC DNA]</scope>
</reference>
<accession>A0A1G2F586</accession>
<dbReference type="Proteomes" id="UP000177810">
    <property type="component" value="Unassembled WGS sequence"/>
</dbReference>
<name>A0A1G2F586_9BACT</name>
<dbReference type="EMBL" id="MHMT01000005">
    <property type="protein sequence ID" value="OGZ33087.1"/>
    <property type="molecule type" value="Genomic_DNA"/>
</dbReference>
<sequence>MEKEPKFVESAKEQIIKAEDKEGKPIEFNLEKIKQHWAEFYQQNNLQELKEEIERTKINLINEQTETIKEKAKEGFNHFVLLPSIETQQKHLINIKQETGKEMEGLDKKQQYSKTGTHLGGFLKSFFPDGIDTLDRPTNRPYLLFVKDMPVVEDETRKKSPSQLREIFKQKQETGLTLSEYLIFQRDYTQRYQTHPDAEDSTWLLDSEIRVHQDGAFGVPASYRHLVLNAEWGTLLHPRRVDIVENNLDDDISVDGARPSVVFEI</sequence>
<evidence type="ECO:0000313" key="2">
    <source>
        <dbReference type="Proteomes" id="UP000177810"/>
    </source>
</evidence>
<gene>
    <name evidence="1" type="ORF">A2V69_02740</name>
</gene>
<protein>
    <submittedName>
        <fullName evidence="1">Uncharacterized protein</fullName>
    </submittedName>
</protein>
<comment type="caution">
    <text evidence="1">The sequence shown here is derived from an EMBL/GenBank/DDBJ whole genome shotgun (WGS) entry which is preliminary data.</text>
</comment>
<dbReference type="AlphaFoldDB" id="A0A1G2F586"/>
<dbReference type="STRING" id="1801990.A2V69_02740"/>
<organism evidence="1 2">
    <name type="scientific">Candidatus Portnoybacteria bacterium RBG_13_40_8</name>
    <dbReference type="NCBI Taxonomy" id="1801990"/>
    <lineage>
        <taxon>Bacteria</taxon>
        <taxon>Candidatus Portnoyibacteriota</taxon>
    </lineage>
</organism>
<proteinExistence type="predicted"/>